<name>A0A4P9WFX6_9FUNG</name>
<protein>
    <submittedName>
        <fullName evidence="2">Uncharacterized protein</fullName>
    </submittedName>
</protein>
<reference evidence="3" key="1">
    <citation type="journal article" date="2018" name="Nat. Microbiol.">
        <title>Leveraging single-cell genomics to expand the fungal tree of life.</title>
        <authorList>
            <person name="Ahrendt S.R."/>
            <person name="Quandt C.A."/>
            <person name="Ciobanu D."/>
            <person name="Clum A."/>
            <person name="Salamov A."/>
            <person name="Andreopoulos B."/>
            <person name="Cheng J.F."/>
            <person name="Woyke T."/>
            <person name="Pelin A."/>
            <person name="Henrissat B."/>
            <person name="Reynolds N.K."/>
            <person name="Benny G.L."/>
            <person name="Smith M.E."/>
            <person name="James T.Y."/>
            <person name="Grigoriev I.V."/>
        </authorList>
    </citation>
    <scope>NUCLEOTIDE SEQUENCE [LARGE SCALE GENOMIC DNA]</scope>
</reference>
<proteinExistence type="predicted"/>
<keyword evidence="3" id="KW-1185">Reference proteome</keyword>
<feature type="compositionally biased region" description="Basic and acidic residues" evidence="1">
    <location>
        <begin position="39"/>
        <end position="51"/>
    </location>
</feature>
<dbReference type="Proteomes" id="UP000269721">
    <property type="component" value="Unassembled WGS sequence"/>
</dbReference>
<evidence type="ECO:0000313" key="3">
    <source>
        <dbReference type="Proteomes" id="UP000269721"/>
    </source>
</evidence>
<feature type="region of interest" description="Disordered" evidence="1">
    <location>
        <begin position="127"/>
        <end position="149"/>
    </location>
</feature>
<feature type="region of interest" description="Disordered" evidence="1">
    <location>
        <begin position="1"/>
        <end position="95"/>
    </location>
</feature>
<gene>
    <name evidence="2" type="ORF">BDK51DRAFT_51725</name>
</gene>
<organism evidence="2 3">
    <name type="scientific">Blyttiomyces helicus</name>
    <dbReference type="NCBI Taxonomy" id="388810"/>
    <lineage>
        <taxon>Eukaryota</taxon>
        <taxon>Fungi</taxon>
        <taxon>Fungi incertae sedis</taxon>
        <taxon>Chytridiomycota</taxon>
        <taxon>Chytridiomycota incertae sedis</taxon>
        <taxon>Chytridiomycetes</taxon>
        <taxon>Chytridiomycetes incertae sedis</taxon>
        <taxon>Blyttiomyces</taxon>
    </lineage>
</organism>
<evidence type="ECO:0000313" key="2">
    <source>
        <dbReference type="EMBL" id="RKO91701.1"/>
    </source>
</evidence>
<accession>A0A4P9WFX6</accession>
<evidence type="ECO:0000256" key="1">
    <source>
        <dbReference type="SAM" id="MobiDB-lite"/>
    </source>
</evidence>
<dbReference type="AlphaFoldDB" id="A0A4P9WFX6"/>
<feature type="compositionally biased region" description="Basic residues" evidence="1">
    <location>
        <begin position="13"/>
        <end position="23"/>
    </location>
</feature>
<sequence length="307" mass="33326">MSRCLGSAFDSNHRRHWSSRHPRLASTHTAVQPQGPPHSTKDEVGGQEGEKGIQTSNSVTFLLPLAPVPPPTSHPSSRPPSLAHHAPGAPNSAFSAYRTEPQIPSLARRRGPVLASCRFLGERWDEGLDRGKQRHPPAVNQNPQEPGERMDHVVHGRESSGRTTVYRLFFLLGLFGRIPFSSDIDDSNQATRRSPGFFFLFSPMFAVAEQSRKRQRGLPGRSLFFNLRDGAKKTEEDWGSVGFDGGAVSGCFSGARKATLGNGATLGTHPALPTFKSKLPLVSPSPRGRSLTLETIPASASFIPLPT</sequence>
<dbReference type="EMBL" id="KZ994944">
    <property type="protein sequence ID" value="RKO91701.1"/>
    <property type="molecule type" value="Genomic_DNA"/>
</dbReference>